<organism evidence="6 7">
    <name type="scientific">Jonesia denitrificans (strain ATCC 14870 / DSM 20603 / BCRC 15368 / CIP 55.134 / JCM 11481 / NBRC 15587 / NCTC 10816 / Prevot 55134)</name>
    <name type="common">Listeria denitrificans</name>
    <dbReference type="NCBI Taxonomy" id="471856"/>
    <lineage>
        <taxon>Bacteria</taxon>
        <taxon>Bacillati</taxon>
        <taxon>Actinomycetota</taxon>
        <taxon>Actinomycetes</taxon>
        <taxon>Micrococcales</taxon>
        <taxon>Jonesiaceae</taxon>
        <taxon>Jonesia</taxon>
    </lineage>
</organism>
<keyword evidence="1" id="KW-0805">Transcription regulation</keyword>
<feature type="region of interest" description="Disordered" evidence="4">
    <location>
        <begin position="1"/>
        <end position="21"/>
    </location>
</feature>
<keyword evidence="3" id="KW-0804">Transcription</keyword>
<dbReference type="InterPro" id="IPR046335">
    <property type="entry name" value="LacI/GalR-like_sensor"/>
</dbReference>
<proteinExistence type="predicted"/>
<dbReference type="InterPro" id="IPR010982">
    <property type="entry name" value="Lambda_DNA-bd_dom_sf"/>
</dbReference>
<dbReference type="GO" id="GO:0003700">
    <property type="term" value="F:DNA-binding transcription factor activity"/>
    <property type="evidence" value="ECO:0007669"/>
    <property type="project" value="TreeGrafter"/>
</dbReference>
<dbReference type="InterPro" id="IPR028082">
    <property type="entry name" value="Peripla_BP_I"/>
</dbReference>
<evidence type="ECO:0000313" key="7">
    <source>
        <dbReference type="Proteomes" id="UP000000628"/>
    </source>
</evidence>
<evidence type="ECO:0000256" key="3">
    <source>
        <dbReference type="ARBA" id="ARBA00023163"/>
    </source>
</evidence>
<protein>
    <submittedName>
        <fullName evidence="6">Transcriptional regulator, LacI family</fullName>
    </submittedName>
</protein>
<accession>C7R1T2</accession>
<dbReference type="HOGENOM" id="CLU_037628_6_1_11"/>
<dbReference type="SUPFAM" id="SSF47413">
    <property type="entry name" value="lambda repressor-like DNA-binding domains"/>
    <property type="match status" value="1"/>
</dbReference>
<evidence type="ECO:0000256" key="1">
    <source>
        <dbReference type="ARBA" id="ARBA00023015"/>
    </source>
</evidence>
<evidence type="ECO:0000256" key="2">
    <source>
        <dbReference type="ARBA" id="ARBA00023125"/>
    </source>
</evidence>
<sequence>MRPNSPETSPESKPQTRKRPTITDVARAAGVSIAVVSYALNGRPGVSPATRDRVLRIADEYGWRPSAAARSLRTSERSIALALIHSESSTSRSGHFMDFLAGLQHTLEKHEHSLWLKVVADEEQAATMYHTGWLERRFDAVIVRDVIHDDPRLAVVSREHIPAVVVGHPQISSPHISVWVDEPHAIGQAVDLLCDLGHRTVGFLHSDPTRDTVSRTTQAARVSAARHGARLLTHVTRTPEDSAAAARALLTGTQRPTALVTDTDDTALITLDVARRLSLNVPWDLSLICLGSSAQATLATPSLTSIDVPFTALGEHVGHALMDLLSAGSSSNITVPLPPVSVRGTIAPPRNSDT</sequence>
<keyword evidence="2" id="KW-0238">DNA-binding</keyword>
<dbReference type="AlphaFoldDB" id="C7R1T2"/>
<dbReference type="Gene3D" id="3.40.50.2300">
    <property type="match status" value="2"/>
</dbReference>
<reference evidence="6 7" key="1">
    <citation type="journal article" date="2009" name="Stand. Genomic Sci.">
        <title>Complete genome sequence of Jonesia denitrificans type strain (Prevot 55134).</title>
        <authorList>
            <person name="Pukall R."/>
            <person name="Gehrich-Schroter G."/>
            <person name="Lapidus A."/>
            <person name="Nolan M."/>
            <person name="Glavina Del Rio T."/>
            <person name="Lucas S."/>
            <person name="Chen F."/>
            <person name="Tice H."/>
            <person name="Pitluck S."/>
            <person name="Cheng J.F."/>
            <person name="Copeland A."/>
            <person name="Saunders E."/>
            <person name="Brettin T."/>
            <person name="Detter J.C."/>
            <person name="Bruce D."/>
            <person name="Goodwin L."/>
            <person name="Pati A."/>
            <person name="Ivanova N."/>
            <person name="Mavromatis K."/>
            <person name="Ovchinnikova G."/>
            <person name="Chen A."/>
            <person name="Palaniappan K."/>
            <person name="Land M."/>
            <person name="Hauser L."/>
            <person name="Chang Y.J."/>
            <person name="Jeffries C.D."/>
            <person name="Chain P."/>
            <person name="Goker M."/>
            <person name="Bristow J."/>
            <person name="Eisen J.A."/>
            <person name="Markowitz V."/>
            <person name="Hugenholtz P."/>
            <person name="Kyrpides N.C."/>
            <person name="Klenk H.P."/>
            <person name="Han C."/>
        </authorList>
    </citation>
    <scope>NUCLEOTIDE SEQUENCE [LARGE SCALE GENOMIC DNA]</scope>
    <source>
        <strain evidence="7">ATCC 14870 / DSM 20603 / BCRC 15368 / CIP 55.134 / JCM 11481 / NBRC 15587 / NCTC 10816 / Prevot 55134</strain>
    </source>
</reference>
<dbReference type="eggNOG" id="COG1609">
    <property type="taxonomic scope" value="Bacteria"/>
</dbReference>
<dbReference type="RefSeq" id="WP_015771028.1">
    <property type="nucleotide sequence ID" value="NC_013174.1"/>
</dbReference>
<dbReference type="PANTHER" id="PTHR30146">
    <property type="entry name" value="LACI-RELATED TRANSCRIPTIONAL REPRESSOR"/>
    <property type="match status" value="1"/>
</dbReference>
<name>C7R1T2_JONDD</name>
<dbReference type="Pfam" id="PF00356">
    <property type="entry name" value="LacI"/>
    <property type="match status" value="1"/>
</dbReference>
<evidence type="ECO:0000256" key="4">
    <source>
        <dbReference type="SAM" id="MobiDB-lite"/>
    </source>
</evidence>
<feature type="compositionally biased region" description="Polar residues" evidence="4">
    <location>
        <begin position="1"/>
        <end position="13"/>
    </location>
</feature>
<dbReference type="PROSITE" id="PS50932">
    <property type="entry name" value="HTH_LACI_2"/>
    <property type="match status" value="1"/>
</dbReference>
<dbReference type="STRING" id="471856.Jden_0736"/>
<dbReference type="Proteomes" id="UP000000628">
    <property type="component" value="Chromosome"/>
</dbReference>
<dbReference type="InterPro" id="IPR000843">
    <property type="entry name" value="HTH_LacI"/>
</dbReference>
<dbReference type="PANTHER" id="PTHR30146:SF155">
    <property type="entry name" value="ALANINE RACEMASE"/>
    <property type="match status" value="1"/>
</dbReference>
<dbReference type="SMART" id="SM00354">
    <property type="entry name" value="HTH_LACI"/>
    <property type="match status" value="1"/>
</dbReference>
<dbReference type="SUPFAM" id="SSF53822">
    <property type="entry name" value="Periplasmic binding protein-like I"/>
    <property type="match status" value="1"/>
</dbReference>
<gene>
    <name evidence="6" type="ordered locus">Jden_0736</name>
</gene>
<evidence type="ECO:0000259" key="5">
    <source>
        <dbReference type="PROSITE" id="PS50932"/>
    </source>
</evidence>
<evidence type="ECO:0000313" key="6">
    <source>
        <dbReference type="EMBL" id="ACV08400.1"/>
    </source>
</evidence>
<keyword evidence="7" id="KW-1185">Reference proteome</keyword>
<dbReference type="GO" id="GO:0000976">
    <property type="term" value="F:transcription cis-regulatory region binding"/>
    <property type="evidence" value="ECO:0007669"/>
    <property type="project" value="TreeGrafter"/>
</dbReference>
<dbReference type="KEGG" id="jde:Jden_0736"/>
<feature type="domain" description="HTH lacI-type" evidence="5">
    <location>
        <begin position="20"/>
        <end position="74"/>
    </location>
</feature>
<dbReference type="EMBL" id="CP001706">
    <property type="protein sequence ID" value="ACV08400.1"/>
    <property type="molecule type" value="Genomic_DNA"/>
</dbReference>
<dbReference type="Gene3D" id="1.10.260.40">
    <property type="entry name" value="lambda repressor-like DNA-binding domains"/>
    <property type="match status" value="1"/>
</dbReference>
<dbReference type="CDD" id="cd01392">
    <property type="entry name" value="HTH_LacI"/>
    <property type="match status" value="1"/>
</dbReference>
<dbReference type="Pfam" id="PF13377">
    <property type="entry name" value="Peripla_BP_3"/>
    <property type="match status" value="1"/>
</dbReference>